<gene>
    <name evidence="7" type="ORF">LCGC14_1925750</name>
</gene>
<accession>A0A0F9GCW6</accession>
<evidence type="ECO:0000256" key="4">
    <source>
        <dbReference type="ARBA" id="ARBA00022679"/>
    </source>
</evidence>
<evidence type="ECO:0000256" key="1">
    <source>
        <dbReference type="ARBA" id="ARBA00004236"/>
    </source>
</evidence>
<evidence type="ECO:0000256" key="5">
    <source>
        <dbReference type="ARBA" id="ARBA00023136"/>
    </source>
</evidence>
<dbReference type="GO" id="GO:0005886">
    <property type="term" value="C:plasma membrane"/>
    <property type="evidence" value="ECO:0007669"/>
    <property type="project" value="UniProtKB-SubCell"/>
</dbReference>
<comment type="subcellular location">
    <subcellularLocation>
        <location evidence="1">Cell membrane</location>
    </subcellularLocation>
</comment>
<dbReference type="AlphaFoldDB" id="A0A0F9GCW6"/>
<evidence type="ECO:0000256" key="3">
    <source>
        <dbReference type="ARBA" id="ARBA00022676"/>
    </source>
</evidence>
<name>A0A0F9GCW6_9ZZZZ</name>
<comment type="caution">
    <text evidence="7">The sequence shown here is derived from an EMBL/GenBank/DDBJ whole genome shotgun (WGS) entry which is preliminary data.</text>
</comment>
<dbReference type="InterPro" id="IPR029044">
    <property type="entry name" value="Nucleotide-diphossugar_trans"/>
</dbReference>
<dbReference type="PANTHER" id="PTHR43646">
    <property type="entry name" value="GLYCOSYLTRANSFERASE"/>
    <property type="match status" value="1"/>
</dbReference>
<dbReference type="InterPro" id="IPR001173">
    <property type="entry name" value="Glyco_trans_2-like"/>
</dbReference>
<reference evidence="7" key="1">
    <citation type="journal article" date="2015" name="Nature">
        <title>Complex archaea that bridge the gap between prokaryotes and eukaryotes.</title>
        <authorList>
            <person name="Spang A."/>
            <person name="Saw J.H."/>
            <person name="Jorgensen S.L."/>
            <person name="Zaremba-Niedzwiedzka K."/>
            <person name="Martijn J."/>
            <person name="Lind A.E."/>
            <person name="van Eijk R."/>
            <person name="Schleper C."/>
            <person name="Guy L."/>
            <person name="Ettema T.J."/>
        </authorList>
    </citation>
    <scope>NUCLEOTIDE SEQUENCE</scope>
</reference>
<dbReference type="NCBIfam" id="TIGR04283">
    <property type="entry name" value="glyco_like_mftF"/>
    <property type="match status" value="1"/>
</dbReference>
<keyword evidence="5" id="KW-0472">Membrane</keyword>
<feature type="domain" description="Glycosyltransferase 2-like" evidence="6">
    <location>
        <begin position="5"/>
        <end position="110"/>
    </location>
</feature>
<evidence type="ECO:0000259" key="6">
    <source>
        <dbReference type="Pfam" id="PF00535"/>
    </source>
</evidence>
<protein>
    <recommendedName>
        <fullName evidence="6">Glycosyltransferase 2-like domain-containing protein</fullName>
    </recommendedName>
</protein>
<dbReference type="CDD" id="cd02522">
    <property type="entry name" value="GT_2_like_a"/>
    <property type="match status" value="1"/>
</dbReference>
<evidence type="ECO:0000313" key="7">
    <source>
        <dbReference type="EMBL" id="KKL88336.1"/>
    </source>
</evidence>
<dbReference type="SUPFAM" id="SSF53448">
    <property type="entry name" value="Nucleotide-diphospho-sugar transferases"/>
    <property type="match status" value="1"/>
</dbReference>
<dbReference type="GO" id="GO:0016757">
    <property type="term" value="F:glycosyltransferase activity"/>
    <property type="evidence" value="ECO:0007669"/>
    <property type="project" value="UniProtKB-KW"/>
</dbReference>
<dbReference type="Gene3D" id="3.90.550.10">
    <property type="entry name" value="Spore Coat Polysaccharide Biosynthesis Protein SpsA, Chain A"/>
    <property type="match status" value="1"/>
</dbReference>
<keyword evidence="2" id="KW-1003">Cell membrane</keyword>
<dbReference type="Pfam" id="PF00535">
    <property type="entry name" value="Glycos_transf_2"/>
    <property type="match status" value="1"/>
</dbReference>
<evidence type="ECO:0000256" key="2">
    <source>
        <dbReference type="ARBA" id="ARBA00022475"/>
    </source>
</evidence>
<sequence length="227" mass="25780">MITFSVIIPTLNEERLIGNCIRQLRQLDPHVEIIVADGKSDDKAARAAAELGAIVVRSEQGRGYQCNAGAIRASADILLFLHVDTRLPPHAFTELRHFFQDDKVNVGVFRLALDVKHPLLNFYARCNRFDSVLTRFGDQAIVIRTSFFQAIGGFPNWPLYEDVRLLQKARKRTHIYLFPGTVLTSARRFVEKGITRQCCRDLWYMLNYVAGVSPAQLAVKYDRTARG</sequence>
<dbReference type="PANTHER" id="PTHR43646:SF2">
    <property type="entry name" value="GLYCOSYLTRANSFERASE 2-LIKE DOMAIN-CONTAINING PROTEIN"/>
    <property type="match status" value="1"/>
</dbReference>
<organism evidence="7">
    <name type="scientific">marine sediment metagenome</name>
    <dbReference type="NCBI Taxonomy" id="412755"/>
    <lineage>
        <taxon>unclassified sequences</taxon>
        <taxon>metagenomes</taxon>
        <taxon>ecological metagenomes</taxon>
    </lineage>
</organism>
<keyword evidence="4" id="KW-0808">Transferase</keyword>
<proteinExistence type="predicted"/>
<dbReference type="EMBL" id="LAZR01020593">
    <property type="protein sequence ID" value="KKL88336.1"/>
    <property type="molecule type" value="Genomic_DNA"/>
</dbReference>
<dbReference type="InterPro" id="IPR026461">
    <property type="entry name" value="Trfase_2_rSAM/seldom_assoc"/>
</dbReference>
<keyword evidence="3" id="KW-0328">Glycosyltransferase</keyword>